<keyword evidence="3" id="KW-0413">Isomerase</keyword>
<evidence type="ECO:0000256" key="2">
    <source>
        <dbReference type="ARBA" id="ARBA00010876"/>
    </source>
</evidence>
<dbReference type="InterPro" id="IPR006145">
    <property type="entry name" value="PsdUridine_synth_RsuA/RluA"/>
</dbReference>
<evidence type="ECO:0000256" key="5">
    <source>
        <dbReference type="ARBA" id="ARBA00033164"/>
    </source>
</evidence>
<dbReference type="GO" id="GO:0000455">
    <property type="term" value="P:enzyme-directed rRNA pseudouridine synthesis"/>
    <property type="evidence" value="ECO:0007669"/>
    <property type="project" value="TreeGrafter"/>
</dbReference>
<dbReference type="PROSITE" id="PS01129">
    <property type="entry name" value="PSI_RLU"/>
    <property type="match status" value="1"/>
</dbReference>
<organism evidence="7 8">
    <name type="scientific">Stecheria intestinalis</name>
    <dbReference type="NCBI Taxonomy" id="2606630"/>
    <lineage>
        <taxon>Bacteria</taxon>
        <taxon>Bacillati</taxon>
        <taxon>Bacillota</taxon>
        <taxon>Erysipelotrichia</taxon>
        <taxon>Erysipelotrichales</taxon>
        <taxon>Erysipelotrichaceae</taxon>
        <taxon>Stecheria</taxon>
    </lineage>
</organism>
<dbReference type="EMBL" id="VUMN01000022">
    <property type="protein sequence ID" value="MSS59072.1"/>
    <property type="molecule type" value="Genomic_DNA"/>
</dbReference>
<evidence type="ECO:0000256" key="3">
    <source>
        <dbReference type="ARBA" id="ARBA00023235"/>
    </source>
</evidence>
<dbReference type="CDD" id="cd02869">
    <property type="entry name" value="PseudoU_synth_RluA_like"/>
    <property type="match status" value="1"/>
</dbReference>
<dbReference type="PANTHER" id="PTHR21600:SF44">
    <property type="entry name" value="RIBOSOMAL LARGE SUBUNIT PSEUDOURIDINE SYNTHASE D"/>
    <property type="match status" value="1"/>
</dbReference>
<comment type="caution">
    <text evidence="7">The sequence shown here is derived from an EMBL/GenBank/DDBJ whole genome shotgun (WGS) entry which is preliminary data.</text>
</comment>
<comment type="similarity">
    <text evidence="2">Belongs to the pseudouridine synthase RluA family.</text>
</comment>
<dbReference type="InterPro" id="IPR006224">
    <property type="entry name" value="PsdUridine_synth_RluA-like_CS"/>
</dbReference>
<dbReference type="GO" id="GO:0003723">
    <property type="term" value="F:RNA binding"/>
    <property type="evidence" value="ECO:0007669"/>
    <property type="project" value="InterPro"/>
</dbReference>
<dbReference type="GO" id="GO:0009982">
    <property type="term" value="F:pseudouridine synthase activity"/>
    <property type="evidence" value="ECO:0007669"/>
    <property type="project" value="InterPro"/>
</dbReference>
<evidence type="ECO:0000313" key="7">
    <source>
        <dbReference type="EMBL" id="MSS59072.1"/>
    </source>
</evidence>
<sequence>MNAESRPGTITFFHLKEFEGKTIEDFLLFYHQSSSNRSRLIQSRALEISHRPVRDLHAILQKGDTITIHLPPGEVDHVPSETPCQAVYEDDYIFVAHKEPGMIIHGDPDDTSCLAAEAAAYQLEHNIHAPVRYIHRLDRETTGLVLFVKNPFFQPWYDAMLEEKKISRHYLAITRGSAMPGQKFTFRGKIGRDRHVNGKYRISDTGKEAETIVRCLQKKKGYLLMACTLKTGRTHQIRVHLSSAHFPIVNDPLYGTPSVHFRHMGLWAEEMILKDPLTGEQITVHDLSDPDYQFFTLEATSR</sequence>
<name>A0A7X2TFW1_9FIRM</name>
<dbReference type="SUPFAM" id="SSF55120">
    <property type="entry name" value="Pseudouridine synthase"/>
    <property type="match status" value="1"/>
</dbReference>
<reference evidence="7 8" key="1">
    <citation type="submission" date="2019-08" db="EMBL/GenBank/DDBJ databases">
        <title>In-depth cultivation of the pig gut microbiome towards novel bacterial diversity and tailored functional studies.</title>
        <authorList>
            <person name="Wylensek D."/>
            <person name="Hitch T.C.A."/>
            <person name="Clavel T."/>
        </authorList>
    </citation>
    <scope>NUCLEOTIDE SEQUENCE [LARGE SCALE GENOMIC DNA]</scope>
    <source>
        <strain evidence="7 8">Oil+RF-744-GAM-WT-6</strain>
    </source>
</reference>
<evidence type="ECO:0000256" key="4">
    <source>
        <dbReference type="ARBA" id="ARBA00031870"/>
    </source>
</evidence>
<dbReference type="PANTHER" id="PTHR21600">
    <property type="entry name" value="MITOCHONDRIAL RNA PSEUDOURIDINE SYNTHASE"/>
    <property type="match status" value="1"/>
</dbReference>
<dbReference type="AlphaFoldDB" id="A0A7X2TFW1"/>
<accession>A0A7X2TFW1</accession>
<protein>
    <recommendedName>
        <fullName evidence="4">RNA pseudouridylate synthase</fullName>
    </recommendedName>
    <alternativeName>
        <fullName evidence="5">RNA-uridine isomerase</fullName>
    </alternativeName>
</protein>
<evidence type="ECO:0000256" key="1">
    <source>
        <dbReference type="ARBA" id="ARBA00000073"/>
    </source>
</evidence>
<evidence type="ECO:0000313" key="8">
    <source>
        <dbReference type="Proteomes" id="UP000461880"/>
    </source>
</evidence>
<dbReference type="Gene3D" id="3.30.2350.10">
    <property type="entry name" value="Pseudouridine synthase"/>
    <property type="match status" value="1"/>
</dbReference>
<dbReference type="InterPro" id="IPR050188">
    <property type="entry name" value="RluA_PseudoU_synthase"/>
</dbReference>
<gene>
    <name evidence="7" type="ORF">FYJ51_09185</name>
</gene>
<dbReference type="GO" id="GO:0140098">
    <property type="term" value="F:catalytic activity, acting on RNA"/>
    <property type="evidence" value="ECO:0007669"/>
    <property type="project" value="UniProtKB-ARBA"/>
</dbReference>
<dbReference type="InterPro" id="IPR020103">
    <property type="entry name" value="PsdUridine_synth_cat_dom_sf"/>
</dbReference>
<comment type="catalytic activity">
    <reaction evidence="1">
        <text>a uridine in RNA = a pseudouridine in RNA</text>
        <dbReference type="Rhea" id="RHEA:48348"/>
        <dbReference type="Rhea" id="RHEA-COMP:12068"/>
        <dbReference type="Rhea" id="RHEA-COMP:12069"/>
        <dbReference type="ChEBI" id="CHEBI:65314"/>
        <dbReference type="ChEBI" id="CHEBI:65315"/>
    </reaction>
</comment>
<evidence type="ECO:0000259" key="6">
    <source>
        <dbReference type="Pfam" id="PF00849"/>
    </source>
</evidence>
<keyword evidence="8" id="KW-1185">Reference proteome</keyword>
<feature type="domain" description="Pseudouridine synthase RsuA/RluA-like" evidence="6">
    <location>
        <begin position="93"/>
        <end position="243"/>
    </location>
</feature>
<dbReference type="Proteomes" id="UP000461880">
    <property type="component" value="Unassembled WGS sequence"/>
</dbReference>
<dbReference type="Pfam" id="PF00849">
    <property type="entry name" value="PseudoU_synth_2"/>
    <property type="match status" value="1"/>
</dbReference>
<dbReference type="RefSeq" id="WP_154505171.1">
    <property type="nucleotide sequence ID" value="NZ_VUMN01000022.1"/>
</dbReference>
<proteinExistence type="inferred from homology"/>